<organism evidence="3 4">
    <name type="scientific">Corynespora cassiicola Philippines</name>
    <dbReference type="NCBI Taxonomy" id="1448308"/>
    <lineage>
        <taxon>Eukaryota</taxon>
        <taxon>Fungi</taxon>
        <taxon>Dikarya</taxon>
        <taxon>Ascomycota</taxon>
        <taxon>Pezizomycotina</taxon>
        <taxon>Dothideomycetes</taxon>
        <taxon>Pleosporomycetidae</taxon>
        <taxon>Pleosporales</taxon>
        <taxon>Corynesporascaceae</taxon>
        <taxon>Corynespora</taxon>
    </lineage>
</organism>
<feature type="transmembrane region" description="Helical" evidence="2">
    <location>
        <begin position="137"/>
        <end position="161"/>
    </location>
</feature>
<dbReference type="Pfam" id="PF11915">
    <property type="entry name" value="DUF3433"/>
    <property type="match status" value="2"/>
</dbReference>
<feature type="transmembrane region" description="Helical" evidence="2">
    <location>
        <begin position="796"/>
        <end position="819"/>
    </location>
</feature>
<dbReference type="InterPro" id="IPR021840">
    <property type="entry name" value="DUF3433"/>
</dbReference>
<feature type="transmembrane region" description="Helical" evidence="2">
    <location>
        <begin position="757"/>
        <end position="776"/>
    </location>
</feature>
<protein>
    <submittedName>
        <fullName evidence="3">Uncharacterized protein</fullName>
    </submittedName>
</protein>
<dbReference type="Proteomes" id="UP000240883">
    <property type="component" value="Unassembled WGS sequence"/>
</dbReference>
<proteinExistence type="predicted"/>
<evidence type="ECO:0000313" key="4">
    <source>
        <dbReference type="Proteomes" id="UP000240883"/>
    </source>
</evidence>
<feature type="compositionally biased region" description="Low complexity" evidence="1">
    <location>
        <begin position="1428"/>
        <end position="1458"/>
    </location>
</feature>
<dbReference type="PANTHER" id="PTHR37544">
    <property type="entry name" value="SPRAY-RELATED"/>
    <property type="match status" value="1"/>
</dbReference>
<feature type="compositionally biased region" description="Basic and acidic residues" evidence="1">
    <location>
        <begin position="1582"/>
        <end position="1593"/>
    </location>
</feature>
<dbReference type="PANTHER" id="PTHR37544:SF3">
    <property type="entry name" value="SPRAY"/>
    <property type="match status" value="1"/>
</dbReference>
<feature type="region of interest" description="Disordered" evidence="1">
    <location>
        <begin position="1398"/>
        <end position="1458"/>
    </location>
</feature>
<evidence type="ECO:0000313" key="3">
    <source>
        <dbReference type="EMBL" id="PSN62798.1"/>
    </source>
</evidence>
<feature type="transmembrane region" description="Helical" evidence="2">
    <location>
        <begin position="620"/>
        <end position="643"/>
    </location>
</feature>
<keyword evidence="2" id="KW-0472">Membrane</keyword>
<evidence type="ECO:0000256" key="1">
    <source>
        <dbReference type="SAM" id="MobiDB-lite"/>
    </source>
</evidence>
<feature type="compositionally biased region" description="Low complexity" evidence="1">
    <location>
        <begin position="1405"/>
        <end position="1421"/>
    </location>
</feature>
<feature type="region of interest" description="Disordered" evidence="1">
    <location>
        <begin position="80"/>
        <end position="105"/>
    </location>
</feature>
<reference evidence="3 4" key="1">
    <citation type="journal article" date="2018" name="Front. Microbiol.">
        <title>Genome-Wide Analysis of Corynespora cassiicola Leaf Fall Disease Putative Effectors.</title>
        <authorList>
            <person name="Lopez D."/>
            <person name="Ribeiro S."/>
            <person name="Label P."/>
            <person name="Fumanal B."/>
            <person name="Venisse J.S."/>
            <person name="Kohler A."/>
            <person name="de Oliveira R.R."/>
            <person name="Labutti K."/>
            <person name="Lipzen A."/>
            <person name="Lail K."/>
            <person name="Bauer D."/>
            <person name="Ohm R.A."/>
            <person name="Barry K.W."/>
            <person name="Spatafora J."/>
            <person name="Grigoriev I.V."/>
            <person name="Martin F.M."/>
            <person name="Pujade-Renaud V."/>
        </authorList>
    </citation>
    <scope>NUCLEOTIDE SEQUENCE [LARGE SCALE GENOMIC DNA]</scope>
    <source>
        <strain evidence="3 4">Philippines</strain>
    </source>
</reference>
<sequence>MDDPEPREEIRSTVRMIDDHSSLRSREVDYELEEMNSYRVLLNSTYDVEHQNFEEDAERRSLEQTHFEDVSIDEQNEVENSTFAHGSSGQSDSDQGDFGVMGDNIHPPLMPPPMDSLPISASVTKTTDWLPITLTRWYLLSLSTLSLALGVCCFTLASYSHMHHGLSLVGSTTQFRFNQKFFPTLVAVLYTLLWKPVVVNVVKTEPWALLSLSSGSKAQDSILKTDTEWWNHVAYAIRNRKHPGGVRWALLISIISGLVASILINPLSAGLFDTLNLLVTDIHTFSGIDPATPGTQSLRIGDATYLRAITNILFDVSTSAWNTDQYTVTPFWPSDFSEAPMNASLAQLPQIWEAEREVLAAQVRCTPFTKVINSTEKDLLDLPSPELQTDDGCSIVFDVGSPFCGNGVWRQISLTSLKEDSPQGANEKCTALGYREYFVFCSFYANSTGMEHRLKMGSHDVLYYTGQVCSTEYLAAYISVTVSTNSSESTVSLNRTNFNEAARQMDGDYLDVKLFESEFVLQTGSNHLRPAVGNALATDKSLENKQFGGPTLVLASSNNYSVEGLMQMDPEELANQTAIMKQRFLGEVLLSGFQDVAHSSNVEQLQAAITKIQARLVVDLGIGITIGILFILLAGAAASLAFLTNLSKRPLQLVSDPSKSSNIAMILKDSKASMSFKDLDRVPPTQLENILQDHSYLMRTGKLIRIDDNSPVPSSNSQTSKEDVAKRNWLCFRKTSGKSTKQDWRPFTLQRKSGSSLTLFLLCVLTALITIYALSLKRPLYQSAFVYNSEIEFGNLQVTTLAPYGIIPTLVAVGIKLWWATIDSVYRRLSPFLAMARSPMPKASEGASLSFVTTPIVWITLLALRKGRWLLALVTFGSLLSEVLQISMSALWNREPGVVEVDTTLNAQFQIRSVDHLFEDFRAAFYFATDIAYPNIAQHLYGGQNYQTSWIYGSLAELVFGASPPLWSKDTWNFPPVDLGGVSGSIPNIPTFDQTESSRSIAESYLNVTFESTGLRGRIECFPIDDWSRWVLEVNDLADIPLHASIKNTTRPNITTGFEFTPEVRVVEFTKSNGSLPTTVSIGQWLHYNYSSIRDRGEPLYDPEYPKNFTVLWANASYPYLYRGNGRGSFSDPNPPPRLIFAEKPQVQALNCLPIFETSEMEIVVDANEEKIQKYTVSRPINPMEDAWAHTFTRHFSNETAYYTPPRESINDLIHYNSTVSWGYLFQLALLQACNVQGSVIQGDYFGEGVPGVTPFSFIEPDLYSDPYSYAALAQVGYDRAALLNATTLTSVTQLVFSTFFQWFASSKSGYEGDYWAYQPFDESLPPDLDFGPVESWVTEVVTETSTLRLCDISTSSDKPTPIDGAENSMGLPFQPACTGGSVVTSFSVYTETLSSLTIPDTRPSSASKTTKTSRRTAASTGHTLTQTSSTRSATRSAPRSSSQLAKRATTTPTDDPRIIPAKISVRTEILAISPVALFLSVSIIFLLIAFTLVIYSVQNRSLRMIPRDFDSPASVMAAVYASDKLKAWAERRHEDRQIENTNGRWRKRELGPTNDGDDVRVKMGYFTSAEGEEHWGIEVVDEHRPLLDKSSPEDDTGLDSRQGANP</sequence>
<gene>
    <name evidence="3" type="ORF">BS50DRAFT_624589</name>
</gene>
<feature type="region of interest" description="Disordered" evidence="1">
    <location>
        <begin position="1582"/>
        <end position="1607"/>
    </location>
</feature>
<name>A0A2T2NCM2_CORCC</name>
<feature type="transmembrane region" description="Helical" evidence="2">
    <location>
        <begin position="1476"/>
        <end position="1498"/>
    </location>
</feature>
<accession>A0A2T2NCM2</accession>
<keyword evidence="4" id="KW-1185">Reference proteome</keyword>
<feature type="compositionally biased region" description="Low complexity" evidence="1">
    <location>
        <begin position="86"/>
        <end position="97"/>
    </location>
</feature>
<dbReference type="OrthoDB" id="3248909at2759"/>
<feature type="transmembrane region" description="Helical" evidence="2">
    <location>
        <begin position="181"/>
        <end position="202"/>
    </location>
</feature>
<dbReference type="EMBL" id="KZ678141">
    <property type="protein sequence ID" value="PSN62798.1"/>
    <property type="molecule type" value="Genomic_DNA"/>
</dbReference>
<evidence type="ECO:0000256" key="2">
    <source>
        <dbReference type="SAM" id="Phobius"/>
    </source>
</evidence>
<feature type="transmembrane region" description="Helical" evidence="2">
    <location>
        <begin position="248"/>
        <end position="272"/>
    </location>
</feature>
<keyword evidence="2" id="KW-1133">Transmembrane helix</keyword>
<keyword evidence="2" id="KW-0812">Transmembrane</keyword>